<dbReference type="RefSeq" id="WP_034251286.1">
    <property type="nucleotide sequence ID" value="NZ_CP181270.1"/>
</dbReference>
<dbReference type="InterPro" id="IPR000843">
    <property type="entry name" value="HTH_LacI"/>
</dbReference>
<keyword evidence="1" id="KW-0805">Transcription regulation</keyword>
<sequence>MATRLADIAAKAGVSQATVSRVINAKPGVSDDSRDNVLEAITSLGMPLERLQRNGTRLVAIITPDLSNPIFPEYITSLTTLLAQRGFLVIVCTYTPSGTSEDGYLAMLQNQPLSAAIFLAGKYDTKDTGLSTYRSLSERNIPSAFLNGAARDMNGLYAGTDDKTAMTMALRHLRDLGHRNIGLLLGDKNHYPTILKYQAAQQFFLDEHILHNEEMTAWTTYGVESGQMAARALIERGATAIACASDQLALGAVKATSSLGLSIPKDISVTGYDDSPAMRYMSPSLTTVRQPVDKICQSTVNGLMAMMDNKKLANRRDVLLFEPELIVRESTGRCSSR</sequence>
<dbReference type="EMBL" id="JAAXZR010000013">
    <property type="protein sequence ID" value="NLT79296.1"/>
    <property type="molecule type" value="Genomic_DNA"/>
</dbReference>
<dbReference type="AlphaFoldDB" id="A0A971ICF7"/>
<dbReference type="Gene3D" id="1.10.260.40">
    <property type="entry name" value="lambda repressor-like DNA-binding domains"/>
    <property type="match status" value="1"/>
</dbReference>
<reference evidence="5" key="1">
    <citation type="journal article" date="2020" name="Biotechnol. Biofuels">
        <title>New insights from the biogas microbiome by comprehensive genome-resolved metagenomics of nearly 1600 species originating from multiple anaerobic digesters.</title>
        <authorList>
            <person name="Campanaro S."/>
            <person name="Treu L."/>
            <person name="Rodriguez-R L.M."/>
            <person name="Kovalovszki A."/>
            <person name="Ziels R.M."/>
            <person name="Maus I."/>
            <person name="Zhu X."/>
            <person name="Kougias P.G."/>
            <person name="Basile A."/>
            <person name="Luo G."/>
            <person name="Schluter A."/>
            <person name="Konstantinidis K.T."/>
            <person name="Angelidaki I."/>
        </authorList>
    </citation>
    <scope>NUCLEOTIDE SEQUENCE</scope>
    <source>
        <strain evidence="5">AS01afH2WH_6</strain>
    </source>
</reference>
<reference evidence="5" key="2">
    <citation type="submission" date="2020-01" db="EMBL/GenBank/DDBJ databases">
        <authorList>
            <person name="Campanaro S."/>
        </authorList>
    </citation>
    <scope>NUCLEOTIDE SEQUENCE</scope>
    <source>
        <strain evidence="5">AS01afH2WH_6</strain>
    </source>
</reference>
<name>A0A971ICF7_9BIFI</name>
<dbReference type="GeneID" id="78114509"/>
<dbReference type="InterPro" id="IPR046335">
    <property type="entry name" value="LacI/GalR-like_sensor"/>
</dbReference>
<protein>
    <submittedName>
        <fullName evidence="5">LacI family transcriptional regulator</fullName>
    </submittedName>
</protein>
<dbReference type="PANTHER" id="PTHR30146:SF153">
    <property type="entry name" value="LACTOSE OPERON REPRESSOR"/>
    <property type="match status" value="1"/>
</dbReference>
<organism evidence="5 6">
    <name type="scientific">Bifidobacterium crudilactis</name>
    <dbReference type="NCBI Taxonomy" id="327277"/>
    <lineage>
        <taxon>Bacteria</taxon>
        <taxon>Bacillati</taxon>
        <taxon>Actinomycetota</taxon>
        <taxon>Actinomycetes</taxon>
        <taxon>Bifidobacteriales</taxon>
        <taxon>Bifidobacteriaceae</taxon>
        <taxon>Bifidobacterium</taxon>
    </lineage>
</organism>
<evidence type="ECO:0000313" key="5">
    <source>
        <dbReference type="EMBL" id="NLT79296.1"/>
    </source>
</evidence>
<dbReference type="SUPFAM" id="SSF53822">
    <property type="entry name" value="Periplasmic binding protein-like I"/>
    <property type="match status" value="1"/>
</dbReference>
<keyword evidence="3" id="KW-0804">Transcription</keyword>
<evidence type="ECO:0000256" key="1">
    <source>
        <dbReference type="ARBA" id="ARBA00023015"/>
    </source>
</evidence>
<dbReference type="Proteomes" id="UP000767327">
    <property type="component" value="Unassembled WGS sequence"/>
</dbReference>
<dbReference type="OrthoDB" id="3227375at2"/>
<dbReference type="PROSITE" id="PS00356">
    <property type="entry name" value="HTH_LACI_1"/>
    <property type="match status" value="1"/>
</dbReference>
<accession>A0A971ICF7</accession>
<dbReference type="SMART" id="SM00354">
    <property type="entry name" value="HTH_LACI"/>
    <property type="match status" value="1"/>
</dbReference>
<dbReference type="GO" id="GO:0003700">
    <property type="term" value="F:DNA-binding transcription factor activity"/>
    <property type="evidence" value="ECO:0007669"/>
    <property type="project" value="TreeGrafter"/>
</dbReference>
<dbReference type="Pfam" id="PF00356">
    <property type="entry name" value="LacI"/>
    <property type="match status" value="1"/>
</dbReference>
<dbReference type="PANTHER" id="PTHR30146">
    <property type="entry name" value="LACI-RELATED TRANSCRIPTIONAL REPRESSOR"/>
    <property type="match status" value="1"/>
</dbReference>
<dbReference type="CDD" id="cd01392">
    <property type="entry name" value="HTH_LacI"/>
    <property type="match status" value="1"/>
</dbReference>
<dbReference type="PROSITE" id="PS50932">
    <property type="entry name" value="HTH_LACI_2"/>
    <property type="match status" value="1"/>
</dbReference>
<evidence type="ECO:0000256" key="2">
    <source>
        <dbReference type="ARBA" id="ARBA00023125"/>
    </source>
</evidence>
<dbReference type="InterPro" id="IPR010982">
    <property type="entry name" value="Lambda_DNA-bd_dom_sf"/>
</dbReference>
<gene>
    <name evidence="5" type="ORF">GXW98_03290</name>
</gene>
<keyword evidence="2" id="KW-0238">DNA-binding</keyword>
<evidence type="ECO:0000259" key="4">
    <source>
        <dbReference type="PROSITE" id="PS50932"/>
    </source>
</evidence>
<dbReference type="GO" id="GO:0000976">
    <property type="term" value="F:transcription cis-regulatory region binding"/>
    <property type="evidence" value="ECO:0007669"/>
    <property type="project" value="TreeGrafter"/>
</dbReference>
<dbReference type="Gene3D" id="3.40.50.2300">
    <property type="match status" value="2"/>
</dbReference>
<dbReference type="InterPro" id="IPR028082">
    <property type="entry name" value="Peripla_BP_I"/>
</dbReference>
<proteinExistence type="predicted"/>
<evidence type="ECO:0000313" key="6">
    <source>
        <dbReference type="Proteomes" id="UP000767327"/>
    </source>
</evidence>
<comment type="caution">
    <text evidence="5">The sequence shown here is derived from an EMBL/GenBank/DDBJ whole genome shotgun (WGS) entry which is preliminary data.</text>
</comment>
<dbReference type="SUPFAM" id="SSF47413">
    <property type="entry name" value="lambda repressor-like DNA-binding domains"/>
    <property type="match status" value="1"/>
</dbReference>
<evidence type="ECO:0000256" key="3">
    <source>
        <dbReference type="ARBA" id="ARBA00023163"/>
    </source>
</evidence>
<dbReference type="Pfam" id="PF13377">
    <property type="entry name" value="Peripla_BP_3"/>
    <property type="match status" value="1"/>
</dbReference>
<dbReference type="PRINTS" id="PR00036">
    <property type="entry name" value="HTHLACI"/>
</dbReference>
<feature type="domain" description="HTH lacI-type" evidence="4">
    <location>
        <begin position="3"/>
        <end position="45"/>
    </location>
</feature>